<accession>A0ABT0DKT6</accession>
<evidence type="ECO:0000256" key="1">
    <source>
        <dbReference type="SAM" id="MobiDB-lite"/>
    </source>
</evidence>
<feature type="region of interest" description="Disordered" evidence="1">
    <location>
        <begin position="1"/>
        <end position="92"/>
    </location>
</feature>
<dbReference type="Proteomes" id="UP001202867">
    <property type="component" value="Unassembled WGS sequence"/>
</dbReference>
<sequence>MHAMLRHLPDFSQSMPGKPGVPRPAAGTRDSAARREPASQPAPAPAARPEAPDPATIAAAAAETARAEAQAAAREAFERQRAQDREEQRAQAERDLAEARRLWAVQEGDVLAAAMADGLRRLEDDLSARLARILSPLLAVAVRERALSDMTTTIRDLLAAGDAPLLRVTGAPDLVEALRARIDPQAPVAFESASGADVALVAASTTVETRIGAWAERLGAAVG</sequence>
<dbReference type="RefSeq" id="WP_247199895.1">
    <property type="nucleotide sequence ID" value="NZ_JALKCG010000002.1"/>
</dbReference>
<organism evidence="2 3">
    <name type="scientific">Ancylobacter koreensis</name>
    <dbReference type="NCBI Taxonomy" id="266121"/>
    <lineage>
        <taxon>Bacteria</taxon>
        <taxon>Pseudomonadati</taxon>
        <taxon>Pseudomonadota</taxon>
        <taxon>Alphaproteobacteria</taxon>
        <taxon>Hyphomicrobiales</taxon>
        <taxon>Xanthobacteraceae</taxon>
        <taxon>Ancylobacter</taxon>
    </lineage>
</organism>
<feature type="compositionally biased region" description="Low complexity" evidence="1">
    <location>
        <begin position="47"/>
        <end position="74"/>
    </location>
</feature>
<evidence type="ECO:0000313" key="2">
    <source>
        <dbReference type="EMBL" id="MCK0207898.1"/>
    </source>
</evidence>
<gene>
    <name evidence="2" type="ORF">MWN33_07610</name>
</gene>
<reference evidence="3" key="1">
    <citation type="submission" date="2023-07" db="EMBL/GenBank/DDBJ databases">
        <title>Ancylobacter moscoviensis sp. nov., facultatively methylotrophic bacteria from activated sludge and the reclassification of Starkeya novella (Starkey 1934) Kelly et al. 2000 as Ancylobacter novellus comb. nov., Starkeya koreensis Im et al. 2006 as Ancylobacter koreensis comb.nov., Angulomicrobium tetraedrale Vasil'eva et al. 1986 as Ancylobacter tetraedralis comb. nov., Angulomicrobium amanitiforme Fritz et al. 2004 as Ancylobacter amanitiformis comb. nov. and Methylorhabdus multivorans Doronina et al. 1996 as Ancylobacter multivorans comb. nov. and emended description of the genus Ancylobacter.</title>
        <authorList>
            <person name="Doronina N."/>
            <person name="Chemodurova A."/>
            <person name="Grouzdev D."/>
            <person name="Koziaeva V."/>
            <person name="Shi W."/>
            <person name="Wu L."/>
            <person name="Kaparullina E."/>
        </authorList>
    </citation>
    <scope>NUCLEOTIDE SEQUENCE [LARGE SCALE GENOMIC DNA]</scope>
    <source>
        <strain evidence="3">Jip08</strain>
    </source>
</reference>
<protein>
    <recommendedName>
        <fullName evidence="4">Flagellar assembly protein FliH/Type III secretion system HrpE domain-containing protein</fullName>
    </recommendedName>
</protein>
<name>A0ABT0DKT6_9HYPH</name>
<evidence type="ECO:0000313" key="3">
    <source>
        <dbReference type="Proteomes" id="UP001202867"/>
    </source>
</evidence>
<comment type="caution">
    <text evidence="2">The sequence shown here is derived from an EMBL/GenBank/DDBJ whole genome shotgun (WGS) entry which is preliminary data.</text>
</comment>
<dbReference type="EMBL" id="JALKCG010000002">
    <property type="protein sequence ID" value="MCK0207898.1"/>
    <property type="molecule type" value="Genomic_DNA"/>
</dbReference>
<proteinExistence type="predicted"/>
<feature type="compositionally biased region" description="Basic and acidic residues" evidence="1">
    <location>
        <begin position="75"/>
        <end position="92"/>
    </location>
</feature>
<evidence type="ECO:0008006" key="4">
    <source>
        <dbReference type="Google" id="ProtNLM"/>
    </source>
</evidence>
<keyword evidence="3" id="KW-1185">Reference proteome</keyword>